<dbReference type="GO" id="GO:0071424">
    <property type="term" value="F:rRNA (cytosine-N4-)-methyltransferase activity"/>
    <property type="evidence" value="ECO:0007669"/>
    <property type="project" value="UniProtKB-UniRule"/>
</dbReference>
<dbReference type="EC" id="2.1.1.199" evidence="6"/>
<comment type="function">
    <text evidence="6">Specifically methylates the N4 position of cytidine in position 1402 (C1402) of 16S rRNA.</text>
</comment>
<dbReference type="PANTHER" id="PTHR11265">
    <property type="entry name" value="S-ADENOSYL-METHYLTRANSFERASE MRAW"/>
    <property type="match status" value="1"/>
</dbReference>
<gene>
    <name evidence="6" type="primary">rsmH</name>
    <name evidence="7" type="ORF">CAL19_02355</name>
</gene>
<dbReference type="NCBIfam" id="TIGR00006">
    <property type="entry name" value="16S rRNA (cytosine(1402)-N(4))-methyltransferase RsmH"/>
    <property type="match status" value="1"/>
</dbReference>
<dbReference type="SUPFAM" id="SSF53335">
    <property type="entry name" value="S-adenosyl-L-methionine-dependent methyltransferases"/>
    <property type="match status" value="1"/>
</dbReference>
<evidence type="ECO:0000256" key="1">
    <source>
        <dbReference type="ARBA" id="ARBA00010396"/>
    </source>
</evidence>
<dbReference type="InterPro" id="IPR029063">
    <property type="entry name" value="SAM-dependent_MTases_sf"/>
</dbReference>
<sequence length="363" mass="39249">MEFEHRPVLLEPTVDALLLADFGGKGASRSVARQGGAQADARQQHGVFVDGTFGRGGHSRELLRRLGPQARLVVFDKDPQAIAVATSLAASDARVEVVHGGFATMRDALAARGIDAIDGVMLDLGVSSPQLDDAERGFSFMREGPLDMRMDTTRGPTVADWLAQASVDEMREVIADYGEERFAFQVAKAIAARRATRPLRTTLELAECVASAVRTREKGQHPATRTFQALRIYINRELEELSRALASALELLAPGGRLAVISFHSLEDRMVKQCIAAAARPAAAHARLPLRESELPQPLVRSLGRVLADEQEVAANARARSAVLRVAERTDTPLDTAGAEALVPAMRVPGEAAPARRTKRRPH</sequence>
<evidence type="ECO:0000256" key="2">
    <source>
        <dbReference type="ARBA" id="ARBA00022552"/>
    </source>
</evidence>
<evidence type="ECO:0000256" key="5">
    <source>
        <dbReference type="ARBA" id="ARBA00022691"/>
    </source>
</evidence>
<dbReference type="Gene3D" id="1.10.150.170">
    <property type="entry name" value="Putative methyltransferase TM0872, insert domain"/>
    <property type="match status" value="1"/>
</dbReference>
<proteinExistence type="inferred from homology"/>
<feature type="binding site" evidence="6">
    <location>
        <position position="130"/>
    </location>
    <ligand>
        <name>S-adenosyl-L-methionine</name>
        <dbReference type="ChEBI" id="CHEBI:59789"/>
    </ligand>
</feature>
<name>A0A261RHG9_9BORD</name>
<keyword evidence="6" id="KW-0963">Cytoplasm</keyword>
<organism evidence="7 8">
    <name type="scientific">Bordetella genomosp. 7</name>
    <dbReference type="NCBI Taxonomy" id="1416805"/>
    <lineage>
        <taxon>Bacteria</taxon>
        <taxon>Pseudomonadati</taxon>
        <taxon>Pseudomonadota</taxon>
        <taxon>Betaproteobacteria</taxon>
        <taxon>Burkholderiales</taxon>
        <taxon>Alcaligenaceae</taxon>
        <taxon>Bordetella</taxon>
    </lineage>
</organism>
<dbReference type="Gene3D" id="3.40.50.150">
    <property type="entry name" value="Vaccinia Virus protein VP39"/>
    <property type="match status" value="1"/>
</dbReference>
<dbReference type="Pfam" id="PF01795">
    <property type="entry name" value="Methyltransf_5"/>
    <property type="match status" value="1"/>
</dbReference>
<protein>
    <recommendedName>
        <fullName evidence="6">Ribosomal RNA small subunit methyltransferase H</fullName>
        <ecNumber evidence="6">2.1.1.199</ecNumber>
    </recommendedName>
    <alternativeName>
        <fullName evidence="6">16S rRNA m(4)C1402 methyltransferase</fullName>
    </alternativeName>
    <alternativeName>
        <fullName evidence="6">rRNA (cytosine-N(4)-)-methyltransferase RsmH</fullName>
    </alternativeName>
</protein>
<keyword evidence="8" id="KW-1185">Reference proteome</keyword>
<keyword evidence="3 6" id="KW-0489">Methyltransferase</keyword>
<comment type="catalytic activity">
    <reaction evidence="6">
        <text>cytidine(1402) in 16S rRNA + S-adenosyl-L-methionine = N(4)-methylcytidine(1402) in 16S rRNA + S-adenosyl-L-homocysteine + H(+)</text>
        <dbReference type="Rhea" id="RHEA:42928"/>
        <dbReference type="Rhea" id="RHEA-COMP:10286"/>
        <dbReference type="Rhea" id="RHEA-COMP:10287"/>
        <dbReference type="ChEBI" id="CHEBI:15378"/>
        <dbReference type="ChEBI" id="CHEBI:57856"/>
        <dbReference type="ChEBI" id="CHEBI:59789"/>
        <dbReference type="ChEBI" id="CHEBI:74506"/>
        <dbReference type="ChEBI" id="CHEBI:82748"/>
        <dbReference type="EC" id="2.1.1.199"/>
    </reaction>
</comment>
<dbReference type="SUPFAM" id="SSF81799">
    <property type="entry name" value="Putative methyltransferase TM0872, insert domain"/>
    <property type="match status" value="1"/>
</dbReference>
<feature type="binding site" evidence="6">
    <location>
        <position position="102"/>
    </location>
    <ligand>
        <name>S-adenosyl-L-methionine</name>
        <dbReference type="ChEBI" id="CHEBI:59789"/>
    </ligand>
</feature>
<dbReference type="Proteomes" id="UP000216947">
    <property type="component" value="Unassembled WGS sequence"/>
</dbReference>
<evidence type="ECO:0000256" key="6">
    <source>
        <dbReference type="HAMAP-Rule" id="MF_01007"/>
    </source>
</evidence>
<reference evidence="8" key="1">
    <citation type="submission" date="2017-05" db="EMBL/GenBank/DDBJ databases">
        <title>Complete and WGS of Bordetella genogroups.</title>
        <authorList>
            <person name="Spilker T."/>
            <person name="Lipuma J."/>
        </authorList>
    </citation>
    <scope>NUCLEOTIDE SEQUENCE [LARGE SCALE GENOMIC DNA]</scope>
    <source>
        <strain evidence="8">AU18089</strain>
    </source>
</reference>
<dbReference type="PIRSF" id="PIRSF004486">
    <property type="entry name" value="MraW"/>
    <property type="match status" value="1"/>
</dbReference>
<dbReference type="GO" id="GO:0005737">
    <property type="term" value="C:cytoplasm"/>
    <property type="evidence" value="ECO:0007669"/>
    <property type="project" value="UniProtKB-SubCell"/>
</dbReference>
<dbReference type="EMBL" id="NEVK01000003">
    <property type="protein sequence ID" value="OZI24381.1"/>
    <property type="molecule type" value="Genomic_DNA"/>
</dbReference>
<keyword evidence="4 6" id="KW-0808">Transferase</keyword>
<keyword evidence="5 6" id="KW-0949">S-adenosyl-L-methionine</keyword>
<comment type="similarity">
    <text evidence="1 6">Belongs to the methyltransferase superfamily. RsmH family.</text>
</comment>
<dbReference type="PANTHER" id="PTHR11265:SF0">
    <property type="entry name" value="12S RRNA N4-METHYLCYTIDINE METHYLTRANSFERASE"/>
    <property type="match status" value="1"/>
</dbReference>
<evidence type="ECO:0000256" key="4">
    <source>
        <dbReference type="ARBA" id="ARBA00022679"/>
    </source>
</evidence>
<dbReference type="InterPro" id="IPR002903">
    <property type="entry name" value="RsmH"/>
</dbReference>
<feature type="binding site" evidence="6">
    <location>
        <position position="123"/>
    </location>
    <ligand>
        <name>S-adenosyl-L-methionine</name>
        <dbReference type="ChEBI" id="CHEBI:59789"/>
    </ligand>
</feature>
<evidence type="ECO:0000313" key="7">
    <source>
        <dbReference type="EMBL" id="OZI24381.1"/>
    </source>
</evidence>
<comment type="caution">
    <text evidence="7">The sequence shown here is derived from an EMBL/GenBank/DDBJ whole genome shotgun (WGS) entry which is preliminary data.</text>
</comment>
<feature type="binding site" evidence="6">
    <location>
        <begin position="56"/>
        <end position="58"/>
    </location>
    <ligand>
        <name>S-adenosyl-L-methionine</name>
        <dbReference type="ChEBI" id="CHEBI:59789"/>
    </ligand>
</feature>
<dbReference type="GO" id="GO:0070475">
    <property type="term" value="P:rRNA base methylation"/>
    <property type="evidence" value="ECO:0007669"/>
    <property type="project" value="UniProtKB-UniRule"/>
</dbReference>
<feature type="binding site" evidence="6">
    <location>
        <position position="76"/>
    </location>
    <ligand>
        <name>S-adenosyl-L-methionine</name>
        <dbReference type="ChEBI" id="CHEBI:59789"/>
    </ligand>
</feature>
<dbReference type="OrthoDB" id="9806637at2"/>
<dbReference type="AlphaFoldDB" id="A0A261RHG9"/>
<dbReference type="HAMAP" id="MF_01007">
    <property type="entry name" value="16SrRNA_methyltr_H"/>
    <property type="match status" value="1"/>
</dbReference>
<keyword evidence="2 6" id="KW-0698">rRNA processing</keyword>
<dbReference type="InterPro" id="IPR023397">
    <property type="entry name" value="SAM-dep_MeTrfase_MraW_recog"/>
</dbReference>
<evidence type="ECO:0000313" key="8">
    <source>
        <dbReference type="Proteomes" id="UP000216947"/>
    </source>
</evidence>
<dbReference type="RefSeq" id="WP_026641082.1">
    <property type="nucleotide sequence ID" value="NZ_NEVI01000003.1"/>
</dbReference>
<evidence type="ECO:0000256" key="3">
    <source>
        <dbReference type="ARBA" id="ARBA00022603"/>
    </source>
</evidence>
<comment type="subcellular location">
    <subcellularLocation>
        <location evidence="6">Cytoplasm</location>
    </subcellularLocation>
</comment>
<accession>A0A261RHG9</accession>